<dbReference type="GeneID" id="77932219"/>
<evidence type="ECO:0000259" key="1">
    <source>
        <dbReference type="Pfam" id="PF13392"/>
    </source>
</evidence>
<dbReference type="InterPro" id="IPR044925">
    <property type="entry name" value="His-Me_finger_sf"/>
</dbReference>
<dbReference type="Proteomes" id="UP000280317">
    <property type="component" value="Segment"/>
</dbReference>
<dbReference type="Pfam" id="PF13392">
    <property type="entry name" value="HNH_3"/>
    <property type="match status" value="1"/>
</dbReference>
<accession>A0A3G2KFZ4</accession>
<evidence type="ECO:0000313" key="3">
    <source>
        <dbReference type="Proteomes" id="UP000280317"/>
    </source>
</evidence>
<keyword evidence="2" id="KW-0378">Hydrolase</keyword>
<dbReference type="RefSeq" id="YP_010656340.1">
    <property type="nucleotide sequence ID" value="NC_070837.1"/>
</dbReference>
<dbReference type="Gene3D" id="1.20.5.2050">
    <property type="match status" value="1"/>
</dbReference>
<keyword evidence="2" id="KW-0255">Endonuclease</keyword>
<dbReference type="SUPFAM" id="SSF54060">
    <property type="entry name" value="His-Me finger endonucleases"/>
    <property type="match status" value="1"/>
</dbReference>
<dbReference type="EMBL" id="MH834612">
    <property type="protein sequence ID" value="AYN57906.1"/>
    <property type="molecule type" value="Genomic_DNA"/>
</dbReference>
<dbReference type="InterPro" id="IPR016177">
    <property type="entry name" value="DNA-bd_dom_sf"/>
</dbReference>
<sequence length="153" mass="17340">MKTFEQRFWEKVEKTEGCWNWTAAKNSGYGRFQIGNKKLVQAHRVAYELTNGPIAPGLFIDHMCHNRACVNPAHLRTVTNKENLENREGAQKTSLSGIRGVYWNKAKGAYYAQVQHAGKRYFAGMHSTLEKAEAAAIAKRNELFTHNLADRTA</sequence>
<keyword evidence="2" id="KW-0540">Nuclease</keyword>
<dbReference type="GO" id="GO:0003677">
    <property type="term" value="F:DNA binding"/>
    <property type="evidence" value="ECO:0007669"/>
    <property type="project" value="InterPro"/>
</dbReference>
<dbReference type="KEGG" id="vg:77932219"/>
<name>A0A3G2KFZ4_9CAUD</name>
<dbReference type="GO" id="GO:0004519">
    <property type="term" value="F:endonuclease activity"/>
    <property type="evidence" value="ECO:0007669"/>
    <property type="project" value="UniProtKB-KW"/>
</dbReference>
<reference evidence="2 3" key="1">
    <citation type="submission" date="2018-09" db="EMBL/GenBank/DDBJ databases">
        <authorList>
            <person name="Ulbrich M.C."/>
            <person name="Stoner T.H."/>
            <person name="Garlena R.A."/>
            <person name="Russell D.A."/>
            <person name="Pope W.H."/>
            <person name="Jacobs-Sera D."/>
            <person name="Hatfull G.F."/>
        </authorList>
    </citation>
    <scope>NUCLEOTIDE SEQUENCE [LARGE SCALE GENOMIC DNA]</scope>
</reference>
<dbReference type="InterPro" id="IPR003615">
    <property type="entry name" value="HNH_nuc"/>
</dbReference>
<evidence type="ECO:0000313" key="2">
    <source>
        <dbReference type="EMBL" id="AYN57906.1"/>
    </source>
</evidence>
<keyword evidence="3" id="KW-1185">Reference proteome</keyword>
<dbReference type="SUPFAM" id="SSF54171">
    <property type="entry name" value="DNA-binding domain"/>
    <property type="match status" value="1"/>
</dbReference>
<proteinExistence type="predicted"/>
<gene>
    <name evidence="2" type="primary">54</name>
    <name evidence="2" type="ORF">PBI_FAJA_54</name>
</gene>
<dbReference type="Gene3D" id="3.90.75.20">
    <property type="match status" value="1"/>
</dbReference>
<organism evidence="2 3">
    <name type="scientific">Arthrobacter phage Faja</name>
    <dbReference type="NCBI Taxonomy" id="2419957"/>
    <lineage>
        <taxon>Viruses</taxon>
        <taxon>Duplodnaviria</taxon>
        <taxon>Heunggongvirae</taxon>
        <taxon>Uroviricota</taxon>
        <taxon>Caudoviricetes</taxon>
        <taxon>Fajavirus</taxon>
        <taxon>Fajavirus faja</taxon>
    </lineage>
</organism>
<protein>
    <submittedName>
        <fullName evidence="2">HNH endonuclease</fullName>
    </submittedName>
</protein>
<feature type="domain" description="HNH nuclease" evidence="1">
    <location>
        <begin position="41"/>
        <end position="83"/>
    </location>
</feature>